<name>A0AAV2ZJG4_9STRA</name>
<accession>A0AAV2ZJG4</accession>
<dbReference type="Pfam" id="PF13884">
    <property type="entry name" value="Peptidase_S74"/>
    <property type="match status" value="1"/>
</dbReference>
<comment type="caution">
    <text evidence="2">The sequence shown here is derived from an EMBL/GenBank/DDBJ whole genome shotgun (WGS) entry which is preliminary data.</text>
</comment>
<keyword evidence="3" id="KW-1185">Reference proteome</keyword>
<dbReference type="InterPro" id="IPR030392">
    <property type="entry name" value="S74_ICA"/>
</dbReference>
<dbReference type="AlphaFoldDB" id="A0AAV2ZJG4"/>
<evidence type="ECO:0000313" key="3">
    <source>
        <dbReference type="Proteomes" id="UP001146120"/>
    </source>
</evidence>
<proteinExistence type="predicted"/>
<dbReference type="Proteomes" id="UP001146120">
    <property type="component" value="Unassembled WGS sequence"/>
</dbReference>
<evidence type="ECO:0000259" key="1">
    <source>
        <dbReference type="PROSITE" id="PS51688"/>
    </source>
</evidence>
<protein>
    <recommendedName>
        <fullName evidence="1">Peptidase S74 domain-containing protein</fullName>
    </recommendedName>
</protein>
<organism evidence="2 3">
    <name type="scientific">Lagenidium giganteum</name>
    <dbReference type="NCBI Taxonomy" id="4803"/>
    <lineage>
        <taxon>Eukaryota</taxon>
        <taxon>Sar</taxon>
        <taxon>Stramenopiles</taxon>
        <taxon>Oomycota</taxon>
        <taxon>Peronosporomycetes</taxon>
        <taxon>Pythiales</taxon>
        <taxon>Pythiaceae</taxon>
    </lineage>
</organism>
<reference evidence="2" key="1">
    <citation type="submission" date="2022-11" db="EMBL/GenBank/DDBJ databases">
        <authorList>
            <person name="Morgan W.R."/>
            <person name="Tartar A."/>
        </authorList>
    </citation>
    <scope>NUCLEOTIDE SEQUENCE</scope>
    <source>
        <strain evidence="2">ARSEF 373</strain>
    </source>
</reference>
<sequence length="677" mass="70654">MSLPPSTNSPIFNSAYFQGGNDYLTITSGDQRYLRIGGVGTFSSLAVSGNLDCGSLSIGGSSVDLSSLSGVTAGTVVASKLVLVDANKDITGFRNLTATTLNTTNLYLGGSQVYSTATELNYLSGVTPGITAGSTAVVTGPLNNISNLFNVASQTFSVLDGSSNISGIGTLSATTLTGTLSTAAQANVTSLGTLTSLTTSGLITTSFSNATSTLVAYGTWTNSSVPITASMQLSNIGVVLGVTTNHPLRLATNNTNRLYINESGQINVAAVNQTTYLFNIPGTCNITTPYIIGTQLTSTATELNTLAGVTAGTVSTSKALVVDSSKNLNGLNSLGIQNSVSATWSNSSVTSAYGLQVLSTINTATQQLGSAIAFSNDSAASNVPHAAISLNRTSATDGSLIVYTRSGASMVKNATFGSDKSLVLNSGASASAILTAFGSSGFTDGNYQRVITCKSDNATPLVFDIQIDSRDQSLDNTYAAFIGTVTLNDLKFGTNDSTKMCIKSSNGYVGIGTTSPTTPLEVNGSTSRTFDAGGLGYGQLSKTTTTFSIGPVTTNICATFANSTLLSTGSYYTTSDRRIKKNIEPIKDTTEFVKNVQPVLYEYRNDSGQKYLGYIAQEIAKYSIECINFVENENMKIEEEGDTPGLQMSVDYTKIVCLLHKAMQSILDRLDELEKKS</sequence>
<dbReference type="PROSITE" id="PS51688">
    <property type="entry name" value="ICA"/>
    <property type="match status" value="1"/>
</dbReference>
<feature type="domain" description="Peptidase S74" evidence="1">
    <location>
        <begin position="575"/>
        <end position="677"/>
    </location>
</feature>
<dbReference type="EMBL" id="DAKRPA010000005">
    <property type="protein sequence ID" value="DBA04774.1"/>
    <property type="molecule type" value="Genomic_DNA"/>
</dbReference>
<evidence type="ECO:0000313" key="2">
    <source>
        <dbReference type="EMBL" id="DBA04774.1"/>
    </source>
</evidence>
<reference evidence="2" key="2">
    <citation type="journal article" date="2023" name="Microbiol Resour">
        <title>Decontamination and Annotation of the Draft Genome Sequence of the Oomycete Lagenidium giganteum ARSEF 373.</title>
        <authorList>
            <person name="Morgan W.R."/>
            <person name="Tartar A."/>
        </authorList>
    </citation>
    <scope>NUCLEOTIDE SEQUENCE</scope>
    <source>
        <strain evidence="2">ARSEF 373</strain>
    </source>
</reference>
<gene>
    <name evidence="2" type="ORF">N0F65_004411</name>
</gene>